<evidence type="ECO:0000256" key="3">
    <source>
        <dbReference type="ARBA" id="ARBA00022729"/>
    </source>
</evidence>
<dbReference type="SUPFAM" id="SSF50876">
    <property type="entry name" value="Avidin/streptavidin"/>
    <property type="match status" value="1"/>
</dbReference>
<feature type="signal peptide" evidence="5">
    <location>
        <begin position="1"/>
        <end position="19"/>
    </location>
</feature>
<evidence type="ECO:0000313" key="7">
    <source>
        <dbReference type="Proteomes" id="UP001161390"/>
    </source>
</evidence>
<evidence type="ECO:0000256" key="2">
    <source>
        <dbReference type="ARBA" id="ARBA00022525"/>
    </source>
</evidence>
<proteinExistence type="predicted"/>
<organism evidence="6 7">
    <name type="scientific">Algimonas porphyrae</name>
    <dbReference type="NCBI Taxonomy" id="1128113"/>
    <lineage>
        <taxon>Bacteria</taxon>
        <taxon>Pseudomonadati</taxon>
        <taxon>Pseudomonadota</taxon>
        <taxon>Alphaproteobacteria</taxon>
        <taxon>Maricaulales</taxon>
        <taxon>Robiginitomaculaceae</taxon>
        <taxon>Algimonas</taxon>
    </lineage>
</organism>
<keyword evidence="2" id="KW-0964">Secreted</keyword>
<reference evidence="6" key="2">
    <citation type="submission" date="2023-01" db="EMBL/GenBank/DDBJ databases">
        <title>Draft genome sequence of Algimonas porphyrae strain NBRC 108216.</title>
        <authorList>
            <person name="Sun Q."/>
            <person name="Mori K."/>
        </authorList>
    </citation>
    <scope>NUCLEOTIDE SEQUENCE</scope>
    <source>
        <strain evidence="6">NBRC 108216</strain>
    </source>
</reference>
<evidence type="ECO:0000256" key="1">
    <source>
        <dbReference type="ARBA" id="ARBA00004613"/>
    </source>
</evidence>
<dbReference type="Gene3D" id="2.40.128.30">
    <property type="entry name" value="Avidin-like"/>
    <property type="match status" value="1"/>
</dbReference>
<sequence length="146" mass="15777">MLRLACLAMLLSACQTASAHEMDGLWINEAGSAVEISVAADGSLTGHYRTELGAPDAQSRFPLTGWVQGDVIAFSVSFTDFGSITSWSGQLSEDEDGPFIRTLWHYTKDIPDAEERDDLWRTINTGAATFRPGQEPDNGLPPQSGS</sequence>
<dbReference type="InterPro" id="IPR051764">
    <property type="entry name" value="Avidin/Streptavidin-rel"/>
</dbReference>
<name>A0ABQ5V3F7_9PROT</name>
<feature type="chain" id="PRO_5045397094" description="Avidin family protein" evidence="5">
    <location>
        <begin position="20"/>
        <end position="146"/>
    </location>
</feature>
<evidence type="ECO:0000256" key="4">
    <source>
        <dbReference type="SAM" id="MobiDB-lite"/>
    </source>
</evidence>
<dbReference type="RefSeq" id="WP_284371676.1">
    <property type="nucleotide sequence ID" value="NZ_BSNJ01000003.1"/>
</dbReference>
<protein>
    <recommendedName>
        <fullName evidence="8">Avidin family protein</fullName>
    </recommendedName>
</protein>
<feature type="region of interest" description="Disordered" evidence="4">
    <location>
        <begin position="127"/>
        <end position="146"/>
    </location>
</feature>
<dbReference type="EMBL" id="BSNJ01000003">
    <property type="protein sequence ID" value="GLQ20797.1"/>
    <property type="molecule type" value="Genomic_DNA"/>
</dbReference>
<keyword evidence="7" id="KW-1185">Reference proteome</keyword>
<dbReference type="InterPro" id="IPR005468">
    <property type="entry name" value="Avidin/str"/>
</dbReference>
<accession>A0ABQ5V3F7</accession>
<gene>
    <name evidence="6" type="ORF">GCM10007854_17520</name>
</gene>
<dbReference type="InterPro" id="IPR036896">
    <property type="entry name" value="Avidin-like_sf"/>
</dbReference>
<dbReference type="PANTHER" id="PTHR34399">
    <property type="entry name" value="AVIDIN-RELATED"/>
    <property type="match status" value="1"/>
</dbReference>
<comment type="caution">
    <text evidence="6">The sequence shown here is derived from an EMBL/GenBank/DDBJ whole genome shotgun (WGS) entry which is preliminary data.</text>
</comment>
<evidence type="ECO:0000313" key="6">
    <source>
        <dbReference type="EMBL" id="GLQ20797.1"/>
    </source>
</evidence>
<comment type="subcellular location">
    <subcellularLocation>
        <location evidence="1">Secreted</location>
    </subcellularLocation>
</comment>
<reference evidence="6" key="1">
    <citation type="journal article" date="2014" name="Int. J. Syst. Evol. Microbiol.">
        <title>Complete genome of a new Firmicutes species belonging to the dominant human colonic microbiota ('Ruminococcus bicirculans') reveals two chromosomes and a selective capacity to utilize plant glucans.</title>
        <authorList>
            <consortium name="NISC Comparative Sequencing Program"/>
            <person name="Wegmann U."/>
            <person name="Louis P."/>
            <person name="Goesmann A."/>
            <person name="Henrissat B."/>
            <person name="Duncan S.H."/>
            <person name="Flint H.J."/>
        </authorList>
    </citation>
    <scope>NUCLEOTIDE SEQUENCE</scope>
    <source>
        <strain evidence="6">NBRC 108216</strain>
    </source>
</reference>
<evidence type="ECO:0000256" key="5">
    <source>
        <dbReference type="SAM" id="SignalP"/>
    </source>
</evidence>
<keyword evidence="3 5" id="KW-0732">Signal</keyword>
<evidence type="ECO:0008006" key="8">
    <source>
        <dbReference type="Google" id="ProtNLM"/>
    </source>
</evidence>
<dbReference type="Proteomes" id="UP001161390">
    <property type="component" value="Unassembled WGS sequence"/>
</dbReference>
<dbReference type="PROSITE" id="PS51326">
    <property type="entry name" value="AVIDIN_2"/>
    <property type="match status" value="1"/>
</dbReference>
<dbReference type="Pfam" id="PF01382">
    <property type="entry name" value="Avidin"/>
    <property type="match status" value="1"/>
</dbReference>